<evidence type="ECO:0000313" key="15">
    <source>
        <dbReference type="Proteomes" id="UP001210925"/>
    </source>
</evidence>
<evidence type="ECO:0000256" key="5">
    <source>
        <dbReference type="ARBA" id="ARBA00022598"/>
    </source>
</evidence>
<evidence type="ECO:0000256" key="3">
    <source>
        <dbReference type="ARBA" id="ARBA00012816"/>
    </source>
</evidence>
<keyword evidence="5" id="KW-0436">Ligase</keyword>
<keyword evidence="8" id="KW-0648">Protein biosynthesis</keyword>
<keyword evidence="15" id="KW-1185">Reference proteome</keyword>
<comment type="subcellular location">
    <subcellularLocation>
        <location evidence="1">Cytoplasm</location>
    </subcellularLocation>
</comment>
<dbReference type="AlphaFoldDB" id="A0AAD5Y9Q2"/>
<comment type="similarity">
    <text evidence="2">Belongs to the class-II aminoacyl-tRNA synthetase family.</text>
</comment>
<evidence type="ECO:0000256" key="8">
    <source>
        <dbReference type="ARBA" id="ARBA00022917"/>
    </source>
</evidence>
<dbReference type="InterPro" id="IPR012340">
    <property type="entry name" value="NA-bd_OB-fold"/>
</dbReference>
<protein>
    <recommendedName>
        <fullName evidence="3">asparagine--tRNA ligase</fullName>
        <ecNumber evidence="3">6.1.1.22</ecNumber>
    </recommendedName>
    <alternativeName>
        <fullName evidence="10">Asparaginyl-tRNA synthetase</fullName>
    </alternativeName>
</protein>
<sequence>MAIKIGSRIHICKIAGTNAGTGSPDKPLNAIPLDNANAEIYIRNDINHPFQPISKSALKKELKWSKIYFSKLSRAQQQEAQSSLVQENQDSKLKPNAKLDISKYEHLPFVRIDEAINYVDKQVKIAGWVHRQRVQGKKMKFLVIRDGYGFLQCVVGSDLCAIVDMQELTVESSINLFGTVKKVPEGKQSSNGIELIVEAFEIISKAPGGDEAFGNILNAEASPSIQLDNRHMVLRGETASSCIRFRSLTLKAFRDYFDSKNLCEVSPPLLVETQAEGGSNVFAVDYYGNPAYLTQSSQLYLETALPSVGDNYCITESFRAEHSVTRRHLSQFTHVEAELGFITFDQLLGFIEDMPPQKPFLRMEYTDAIQWLQRNNIERDVYVNDVKVGQEPYKFGDDIVESAERTMTDTIGQPILLTRFPVELKAFYMKKCPLNPALTESVDVLMPGVGEITGASMRISDYAELIKAYEREHIDPSPYYWFTDQRKYGSVEHGGFGLGIERYLAWILNRHTVREVCLYPRFTGRCSP</sequence>
<dbReference type="GO" id="GO:0003676">
    <property type="term" value="F:nucleic acid binding"/>
    <property type="evidence" value="ECO:0007669"/>
    <property type="project" value="InterPro"/>
</dbReference>
<evidence type="ECO:0000313" key="14">
    <source>
        <dbReference type="EMBL" id="KAJ3259705.1"/>
    </source>
</evidence>
<evidence type="ECO:0000259" key="12">
    <source>
        <dbReference type="PROSITE" id="PS50862"/>
    </source>
</evidence>
<dbReference type="PRINTS" id="PR01042">
    <property type="entry name" value="TRNASYNTHASP"/>
</dbReference>
<dbReference type="PANTHER" id="PTHR22594:SF16">
    <property type="entry name" value="ASPARAGINE--TRNA LIGASE, CYTOPLASMIC"/>
    <property type="match status" value="1"/>
</dbReference>
<dbReference type="InterPro" id="IPR045864">
    <property type="entry name" value="aa-tRNA-synth_II/BPL/LPL"/>
</dbReference>
<dbReference type="SUPFAM" id="SSF55681">
    <property type="entry name" value="Class II aaRS and biotin synthetases"/>
    <property type="match status" value="1"/>
</dbReference>
<evidence type="ECO:0000256" key="7">
    <source>
        <dbReference type="ARBA" id="ARBA00022840"/>
    </source>
</evidence>
<proteinExistence type="inferred from homology"/>
<dbReference type="CDD" id="cd04323">
    <property type="entry name" value="AsnRS_cyto_like_N"/>
    <property type="match status" value="1"/>
</dbReference>
<dbReference type="EC" id="6.1.1.22" evidence="3"/>
<dbReference type="GO" id="GO:0004816">
    <property type="term" value="F:asparagine-tRNA ligase activity"/>
    <property type="evidence" value="ECO:0007669"/>
    <property type="project" value="UniProtKB-EC"/>
</dbReference>
<reference evidence="13" key="1">
    <citation type="submission" date="2020-05" db="EMBL/GenBank/DDBJ databases">
        <title>Phylogenomic resolution of chytrid fungi.</title>
        <authorList>
            <person name="Stajich J.E."/>
            <person name="Amses K."/>
            <person name="Simmons R."/>
            <person name="Seto K."/>
            <person name="Myers J."/>
            <person name="Bonds A."/>
            <person name="Quandt C.A."/>
            <person name="Barry K."/>
            <person name="Liu P."/>
            <person name="Grigoriev I."/>
            <person name="Longcore J.E."/>
            <person name="James T.Y."/>
        </authorList>
    </citation>
    <scope>NUCLEOTIDE SEQUENCE</scope>
    <source>
        <strain evidence="13">PLAUS21</strain>
    </source>
</reference>
<dbReference type="PANTHER" id="PTHR22594">
    <property type="entry name" value="ASPARTYL/LYSYL-TRNA SYNTHETASE"/>
    <property type="match status" value="1"/>
</dbReference>
<dbReference type="InterPro" id="IPR006195">
    <property type="entry name" value="aa-tRNA-synth_II"/>
</dbReference>
<dbReference type="SUPFAM" id="SSF50249">
    <property type="entry name" value="Nucleic acid-binding proteins"/>
    <property type="match status" value="1"/>
</dbReference>
<gene>
    <name evidence="13" type="ORF">HK103_001963</name>
    <name evidence="14" type="ORF">HK103_001966</name>
</gene>
<dbReference type="Proteomes" id="UP001210925">
    <property type="component" value="Unassembled WGS sequence"/>
</dbReference>
<name>A0AAD5Y9Q2_9FUNG</name>
<dbReference type="Gene3D" id="2.40.50.140">
    <property type="entry name" value="Nucleic acid-binding proteins"/>
    <property type="match status" value="1"/>
</dbReference>
<dbReference type="GO" id="GO:0005524">
    <property type="term" value="F:ATP binding"/>
    <property type="evidence" value="ECO:0007669"/>
    <property type="project" value="UniProtKB-KW"/>
</dbReference>
<keyword evidence="7" id="KW-0067">ATP-binding</keyword>
<keyword evidence="9" id="KW-0030">Aminoacyl-tRNA synthetase</keyword>
<keyword evidence="4" id="KW-0963">Cytoplasm</keyword>
<dbReference type="Pfam" id="PF00152">
    <property type="entry name" value="tRNA-synt_2"/>
    <property type="match status" value="1"/>
</dbReference>
<accession>A0AAD5Y9Q2</accession>
<dbReference type="GO" id="GO:0006421">
    <property type="term" value="P:asparaginyl-tRNA aminoacylation"/>
    <property type="evidence" value="ECO:0007669"/>
    <property type="project" value="TreeGrafter"/>
</dbReference>
<dbReference type="EMBL" id="JADGKB010000016">
    <property type="protein sequence ID" value="KAJ3259705.1"/>
    <property type="molecule type" value="Genomic_DNA"/>
</dbReference>
<dbReference type="InterPro" id="IPR004364">
    <property type="entry name" value="Aa-tRNA-synt_II"/>
</dbReference>
<evidence type="ECO:0000256" key="2">
    <source>
        <dbReference type="ARBA" id="ARBA00008226"/>
    </source>
</evidence>
<dbReference type="CDD" id="cd00776">
    <property type="entry name" value="AsxRS_core"/>
    <property type="match status" value="1"/>
</dbReference>
<evidence type="ECO:0000256" key="10">
    <source>
        <dbReference type="ARBA" id="ARBA00029886"/>
    </source>
</evidence>
<feature type="domain" description="Aminoacyl-transfer RNA synthetases class-II family profile" evidence="12">
    <location>
        <begin position="243"/>
        <end position="520"/>
    </location>
</feature>
<dbReference type="InterPro" id="IPR004365">
    <property type="entry name" value="NA-bd_OB_tRNA"/>
</dbReference>
<evidence type="ECO:0000256" key="1">
    <source>
        <dbReference type="ARBA" id="ARBA00004496"/>
    </source>
</evidence>
<organism evidence="13 15">
    <name type="scientific">Boothiomyces macroporosus</name>
    <dbReference type="NCBI Taxonomy" id="261099"/>
    <lineage>
        <taxon>Eukaryota</taxon>
        <taxon>Fungi</taxon>
        <taxon>Fungi incertae sedis</taxon>
        <taxon>Chytridiomycota</taxon>
        <taxon>Chytridiomycota incertae sedis</taxon>
        <taxon>Chytridiomycetes</taxon>
        <taxon>Rhizophydiales</taxon>
        <taxon>Terramycetaceae</taxon>
        <taxon>Boothiomyces</taxon>
    </lineage>
</organism>
<evidence type="ECO:0000256" key="11">
    <source>
        <dbReference type="ARBA" id="ARBA00047844"/>
    </source>
</evidence>
<dbReference type="PROSITE" id="PS50862">
    <property type="entry name" value="AA_TRNA_LIGASE_II"/>
    <property type="match status" value="1"/>
</dbReference>
<evidence type="ECO:0000313" key="13">
    <source>
        <dbReference type="EMBL" id="KAJ3259702.1"/>
    </source>
</evidence>
<keyword evidence="6" id="KW-0547">Nucleotide-binding</keyword>
<dbReference type="EMBL" id="JADGKB010000016">
    <property type="protein sequence ID" value="KAJ3259702.1"/>
    <property type="molecule type" value="Genomic_DNA"/>
</dbReference>
<dbReference type="Pfam" id="PF01336">
    <property type="entry name" value="tRNA_anti-codon"/>
    <property type="match status" value="1"/>
</dbReference>
<evidence type="ECO:0000256" key="9">
    <source>
        <dbReference type="ARBA" id="ARBA00023146"/>
    </source>
</evidence>
<evidence type="ECO:0000256" key="6">
    <source>
        <dbReference type="ARBA" id="ARBA00022741"/>
    </source>
</evidence>
<comment type="catalytic activity">
    <reaction evidence="11">
        <text>tRNA(Asn) + L-asparagine + ATP = L-asparaginyl-tRNA(Asn) + AMP + diphosphate + H(+)</text>
        <dbReference type="Rhea" id="RHEA:11180"/>
        <dbReference type="Rhea" id="RHEA-COMP:9659"/>
        <dbReference type="Rhea" id="RHEA-COMP:9674"/>
        <dbReference type="ChEBI" id="CHEBI:15378"/>
        <dbReference type="ChEBI" id="CHEBI:30616"/>
        <dbReference type="ChEBI" id="CHEBI:33019"/>
        <dbReference type="ChEBI" id="CHEBI:58048"/>
        <dbReference type="ChEBI" id="CHEBI:78442"/>
        <dbReference type="ChEBI" id="CHEBI:78515"/>
        <dbReference type="ChEBI" id="CHEBI:456215"/>
        <dbReference type="EC" id="6.1.1.22"/>
    </reaction>
</comment>
<comment type="caution">
    <text evidence="13">The sequence shown here is derived from an EMBL/GenBank/DDBJ whole genome shotgun (WGS) entry which is preliminary data.</text>
</comment>
<dbReference type="Gene3D" id="3.30.930.10">
    <property type="entry name" value="Bira Bifunctional Protein, Domain 2"/>
    <property type="match status" value="2"/>
</dbReference>
<evidence type="ECO:0000256" key="4">
    <source>
        <dbReference type="ARBA" id="ARBA00022490"/>
    </source>
</evidence>
<dbReference type="GO" id="GO:0005737">
    <property type="term" value="C:cytoplasm"/>
    <property type="evidence" value="ECO:0007669"/>
    <property type="project" value="UniProtKB-SubCell"/>
</dbReference>
<dbReference type="InterPro" id="IPR002312">
    <property type="entry name" value="Asp/Asn-tRNA-synth_IIb"/>
</dbReference>